<keyword evidence="7" id="KW-0472">Membrane</keyword>
<dbReference type="PANTHER" id="PTHR13887:SF14">
    <property type="entry name" value="DISULFIDE BOND FORMATION PROTEIN D"/>
    <property type="match status" value="1"/>
</dbReference>
<evidence type="ECO:0000256" key="7">
    <source>
        <dbReference type="SAM" id="Phobius"/>
    </source>
</evidence>
<dbReference type="InterPro" id="IPR012336">
    <property type="entry name" value="Thioredoxin-like_fold"/>
</dbReference>
<dbReference type="Gene3D" id="3.40.30.10">
    <property type="entry name" value="Glutaredoxin"/>
    <property type="match status" value="1"/>
</dbReference>
<comment type="similarity">
    <text evidence="1">Belongs to the thioredoxin family. DsbA subfamily.</text>
</comment>
<evidence type="ECO:0000256" key="2">
    <source>
        <dbReference type="ARBA" id="ARBA00022729"/>
    </source>
</evidence>
<feature type="region of interest" description="Disordered" evidence="6">
    <location>
        <begin position="69"/>
        <end position="88"/>
    </location>
</feature>
<keyword evidence="7" id="KW-1133">Transmembrane helix</keyword>
<keyword evidence="2" id="KW-0732">Signal</keyword>
<accession>A0ABW4RTX0</accession>
<keyword evidence="3" id="KW-0560">Oxidoreductase</keyword>
<dbReference type="RefSeq" id="WP_343873403.1">
    <property type="nucleotide sequence ID" value="NZ_BAAAIX010000016.1"/>
</dbReference>
<evidence type="ECO:0000256" key="1">
    <source>
        <dbReference type="ARBA" id="ARBA00005791"/>
    </source>
</evidence>
<dbReference type="EMBL" id="JBHUFZ010000015">
    <property type="protein sequence ID" value="MFD1889782.1"/>
    <property type="molecule type" value="Genomic_DNA"/>
</dbReference>
<gene>
    <name evidence="9" type="ORF">ACFSCS_06200</name>
</gene>
<evidence type="ECO:0000259" key="8">
    <source>
        <dbReference type="Pfam" id="PF13462"/>
    </source>
</evidence>
<dbReference type="Pfam" id="PF13462">
    <property type="entry name" value="Thioredoxin_4"/>
    <property type="match status" value="1"/>
</dbReference>
<keyword evidence="4" id="KW-1015">Disulfide bond</keyword>
<evidence type="ECO:0000256" key="6">
    <source>
        <dbReference type="SAM" id="MobiDB-lite"/>
    </source>
</evidence>
<dbReference type="PANTHER" id="PTHR13887">
    <property type="entry name" value="GLUTATHIONE S-TRANSFERASE KAPPA"/>
    <property type="match status" value="1"/>
</dbReference>
<dbReference type="CDD" id="cd02972">
    <property type="entry name" value="DsbA_family"/>
    <property type="match status" value="1"/>
</dbReference>
<keyword evidence="10" id="KW-1185">Reference proteome</keyword>
<comment type="caution">
    <text evidence="9">The sequence shown here is derived from an EMBL/GenBank/DDBJ whole genome shotgun (WGS) entry which is preliminary data.</text>
</comment>
<evidence type="ECO:0000256" key="3">
    <source>
        <dbReference type="ARBA" id="ARBA00023002"/>
    </source>
</evidence>
<organism evidence="9 10">
    <name type="scientific">Luteococcus peritonei</name>
    <dbReference type="NCBI Taxonomy" id="88874"/>
    <lineage>
        <taxon>Bacteria</taxon>
        <taxon>Bacillati</taxon>
        <taxon>Actinomycetota</taxon>
        <taxon>Actinomycetes</taxon>
        <taxon>Propionibacteriales</taxon>
        <taxon>Propionibacteriaceae</taxon>
        <taxon>Luteococcus</taxon>
    </lineage>
</organism>
<sequence>MSKKTAKPTGSSGASAATSRREQLRLQQEAEARRARTMKMIGLAAALLALAIIAGVGITLWKDQKNKQETVSAQGRPANANADSTGIIANPGKAKDGAPVLQVYQDYQCPACKDIHSKIGPLVNDLAAKGEITLDYRTMTFLDTNLRNDSSIRAGIAAACADNAGAYEKYHDIVYANQPTQEGVGYTDEQLSTTFAEQAGITGSKLTDFQTCYKNEATKGFVQGTDEAAAKAKVTSTPTYRVNGKDLDLQTIGTTEQSLLEAIKKVAAS</sequence>
<evidence type="ECO:0000256" key="4">
    <source>
        <dbReference type="ARBA" id="ARBA00023157"/>
    </source>
</evidence>
<keyword evidence="7" id="KW-0812">Transmembrane</keyword>
<dbReference type="Proteomes" id="UP001597326">
    <property type="component" value="Unassembled WGS sequence"/>
</dbReference>
<feature type="compositionally biased region" description="Basic and acidic residues" evidence="6">
    <location>
        <begin position="19"/>
        <end position="31"/>
    </location>
</feature>
<evidence type="ECO:0000313" key="10">
    <source>
        <dbReference type="Proteomes" id="UP001597326"/>
    </source>
</evidence>
<evidence type="ECO:0000256" key="5">
    <source>
        <dbReference type="ARBA" id="ARBA00023284"/>
    </source>
</evidence>
<name>A0ABW4RTX0_9ACTN</name>
<reference evidence="10" key="1">
    <citation type="journal article" date="2019" name="Int. J. Syst. Evol. Microbiol.">
        <title>The Global Catalogue of Microorganisms (GCM) 10K type strain sequencing project: providing services to taxonomists for standard genome sequencing and annotation.</title>
        <authorList>
            <consortium name="The Broad Institute Genomics Platform"/>
            <consortium name="The Broad Institute Genome Sequencing Center for Infectious Disease"/>
            <person name="Wu L."/>
            <person name="Ma J."/>
        </authorList>
    </citation>
    <scope>NUCLEOTIDE SEQUENCE [LARGE SCALE GENOMIC DNA]</scope>
    <source>
        <strain evidence="10">CAIM 431</strain>
    </source>
</reference>
<protein>
    <submittedName>
        <fullName evidence="9">DsbA family protein</fullName>
    </submittedName>
</protein>
<evidence type="ECO:0000313" key="9">
    <source>
        <dbReference type="EMBL" id="MFD1889782.1"/>
    </source>
</evidence>
<dbReference type="InterPro" id="IPR036249">
    <property type="entry name" value="Thioredoxin-like_sf"/>
</dbReference>
<feature type="region of interest" description="Disordered" evidence="6">
    <location>
        <begin position="1"/>
        <end position="31"/>
    </location>
</feature>
<dbReference type="SUPFAM" id="SSF52833">
    <property type="entry name" value="Thioredoxin-like"/>
    <property type="match status" value="1"/>
</dbReference>
<feature type="transmembrane region" description="Helical" evidence="7">
    <location>
        <begin position="41"/>
        <end position="61"/>
    </location>
</feature>
<feature type="domain" description="Thioredoxin-like fold" evidence="8">
    <location>
        <begin position="98"/>
        <end position="251"/>
    </location>
</feature>
<proteinExistence type="inferred from homology"/>
<feature type="compositionally biased region" description="Low complexity" evidence="6">
    <location>
        <begin position="9"/>
        <end position="18"/>
    </location>
</feature>
<keyword evidence="5" id="KW-0676">Redox-active center</keyword>